<gene>
    <name evidence="2" type="ORF">COLO4_24952</name>
</gene>
<feature type="region of interest" description="Disordered" evidence="1">
    <location>
        <begin position="437"/>
        <end position="469"/>
    </location>
</feature>
<feature type="compositionally biased region" description="Polar residues" evidence="1">
    <location>
        <begin position="437"/>
        <end position="461"/>
    </location>
</feature>
<reference evidence="3" key="1">
    <citation type="submission" date="2013-09" db="EMBL/GenBank/DDBJ databases">
        <title>Corchorus olitorius genome sequencing.</title>
        <authorList>
            <person name="Alam M."/>
            <person name="Haque M.S."/>
            <person name="Islam M.S."/>
            <person name="Emdad E.M."/>
            <person name="Islam M.M."/>
            <person name="Ahmed B."/>
            <person name="Halim A."/>
            <person name="Hossen Q.M.M."/>
            <person name="Hossain M.Z."/>
            <person name="Ahmed R."/>
            <person name="Khan M.M."/>
            <person name="Islam R."/>
            <person name="Rashid M.M."/>
            <person name="Khan S.A."/>
            <person name="Rahman M.S."/>
            <person name="Alam M."/>
            <person name="Yahiya A.S."/>
            <person name="Khan M.S."/>
            <person name="Azam M.S."/>
            <person name="Haque T."/>
            <person name="Lashkar M.Z.H."/>
            <person name="Akhand A.I."/>
            <person name="Morshed G."/>
            <person name="Roy S."/>
            <person name="Uddin K.S."/>
            <person name="Rabeya T."/>
            <person name="Hossain A.S."/>
            <person name="Chowdhury A."/>
            <person name="Snigdha A.R."/>
            <person name="Mortoza M.S."/>
            <person name="Matin S.A."/>
            <person name="Hoque S.M.E."/>
            <person name="Islam M.K."/>
            <person name="Roy D.K."/>
            <person name="Haider R."/>
            <person name="Moosa M.M."/>
            <person name="Elias S.M."/>
            <person name="Hasan A.M."/>
            <person name="Jahan S."/>
            <person name="Shafiuddin M."/>
            <person name="Mahmood N."/>
            <person name="Shommy N.S."/>
        </authorList>
    </citation>
    <scope>NUCLEOTIDE SEQUENCE [LARGE SCALE GENOMIC DNA]</scope>
    <source>
        <strain evidence="3">cv. O-4</strain>
    </source>
</reference>
<comment type="caution">
    <text evidence="2">The sequence shown here is derived from an EMBL/GenBank/DDBJ whole genome shotgun (WGS) entry which is preliminary data.</text>
</comment>
<evidence type="ECO:0000256" key="1">
    <source>
        <dbReference type="SAM" id="MobiDB-lite"/>
    </source>
</evidence>
<dbReference type="AlphaFoldDB" id="A0A1R3I5X1"/>
<dbReference type="Gene3D" id="2.40.50.140">
    <property type="entry name" value="Nucleic acid-binding proteins"/>
    <property type="match status" value="1"/>
</dbReference>
<organism evidence="2 3">
    <name type="scientific">Corchorus olitorius</name>
    <dbReference type="NCBI Taxonomy" id="93759"/>
    <lineage>
        <taxon>Eukaryota</taxon>
        <taxon>Viridiplantae</taxon>
        <taxon>Streptophyta</taxon>
        <taxon>Embryophyta</taxon>
        <taxon>Tracheophyta</taxon>
        <taxon>Spermatophyta</taxon>
        <taxon>Magnoliopsida</taxon>
        <taxon>eudicotyledons</taxon>
        <taxon>Gunneridae</taxon>
        <taxon>Pentapetalae</taxon>
        <taxon>rosids</taxon>
        <taxon>malvids</taxon>
        <taxon>Malvales</taxon>
        <taxon>Malvaceae</taxon>
        <taxon>Grewioideae</taxon>
        <taxon>Apeibeae</taxon>
        <taxon>Corchorus</taxon>
    </lineage>
</organism>
<keyword evidence="3" id="KW-1185">Reference proteome</keyword>
<dbReference type="InterPro" id="IPR012340">
    <property type="entry name" value="NA-bd_OB-fold"/>
</dbReference>
<sequence>MDSEASSPEEQEILESKLGQLRDGDQQCFIIIKILRMWDCIIPHVNTFIGIDFLCVDSERFAMHGSIPSDLFDDFRPQLLKGEVYKVILFEVGPRIKKTHLSIPLETLIFFTISTKIERINPPTYEFPAYHLKFASYNEIMQMNEKNYFLTDVIGLLEGLTTWNSQMIGELAYPYKLENKSTAALQQSSMLNQMSQRQPLFPVDGSVVDLLTGDEFDDNRDSSYADAETKSIQKLLYINAAKIKVLHPISSRYPIDSFLIICKSQGLKFKVKGRVIQFQDKQGWFYHSCSECTFGIQRTPCGYKCTVHGDQVSPRMSLRVSFVIENRGFKLQAIVFGPLANKLTGIDIPSLTLNEKMNTKQIPGVALQILKKEYEFILGVTNPTYGGGMVFKLFCFTPLDETVPPSSTVKGKVVVASSSTAIENRQTEILLTPPSQVVTPTRDSSGINSAELNVNEGTKSSGPAKKKTKHRIYAPTTLSIF</sequence>
<evidence type="ECO:0000313" key="3">
    <source>
        <dbReference type="Proteomes" id="UP000187203"/>
    </source>
</evidence>
<protein>
    <submittedName>
        <fullName evidence="2">Nucleic acid-binding protein</fullName>
    </submittedName>
</protein>
<dbReference type="EMBL" id="AWUE01018854">
    <property type="protein sequence ID" value="OMO77911.1"/>
    <property type="molecule type" value="Genomic_DNA"/>
</dbReference>
<dbReference type="OrthoDB" id="1931061at2759"/>
<dbReference type="PANTHER" id="PTHR47165">
    <property type="entry name" value="OS03G0429900 PROTEIN"/>
    <property type="match status" value="1"/>
</dbReference>
<name>A0A1R3I5X1_9ROSI</name>
<dbReference type="Proteomes" id="UP000187203">
    <property type="component" value="Unassembled WGS sequence"/>
</dbReference>
<dbReference type="PANTHER" id="PTHR47165:SF4">
    <property type="entry name" value="OS03G0429900 PROTEIN"/>
    <property type="match status" value="1"/>
</dbReference>
<evidence type="ECO:0000313" key="2">
    <source>
        <dbReference type="EMBL" id="OMO77911.1"/>
    </source>
</evidence>
<accession>A0A1R3I5X1</accession>
<dbReference type="SUPFAM" id="SSF50249">
    <property type="entry name" value="Nucleic acid-binding proteins"/>
    <property type="match status" value="1"/>
</dbReference>
<proteinExistence type="predicted"/>